<dbReference type="SUPFAM" id="SSF56300">
    <property type="entry name" value="Metallo-dependent phosphatases"/>
    <property type="match status" value="1"/>
</dbReference>
<proteinExistence type="predicted"/>
<keyword evidence="1" id="KW-0732">Signal</keyword>
<evidence type="ECO:0008006" key="7">
    <source>
        <dbReference type="Google" id="ProtNLM"/>
    </source>
</evidence>
<accession>A0ABY6HVF7</accession>
<dbReference type="InterPro" id="IPR004843">
    <property type="entry name" value="Calcineurin-like_PHP"/>
</dbReference>
<protein>
    <recommendedName>
        <fullName evidence="7">Calcineurin-like phosphoesterase domain-containing protein</fullName>
    </recommendedName>
</protein>
<evidence type="ECO:0000256" key="1">
    <source>
        <dbReference type="ARBA" id="ARBA00022729"/>
    </source>
</evidence>
<name>A0ABY6HVF7_9ARCH</name>
<feature type="transmembrane region" description="Helical" evidence="2">
    <location>
        <begin position="97"/>
        <end position="117"/>
    </location>
</feature>
<reference evidence="5" key="1">
    <citation type="submission" date="2022-09" db="EMBL/GenBank/DDBJ databases">
        <title>Actin cytoskeleton and complex cell architecture in an #Asgard archaeon.</title>
        <authorList>
            <person name="Ponce Toledo R.I."/>
            <person name="Schleper C."/>
            <person name="Rodrigues Oliveira T."/>
            <person name="Wollweber F."/>
            <person name="Xu J."/>
            <person name="Rittmann S."/>
            <person name="Klingl A."/>
            <person name="Pilhofer M."/>
        </authorList>
    </citation>
    <scope>NUCLEOTIDE SEQUENCE</scope>
    <source>
        <strain evidence="5">B-35</strain>
    </source>
</reference>
<dbReference type="InterPro" id="IPR015914">
    <property type="entry name" value="PAPs_N"/>
</dbReference>
<keyword evidence="6" id="KW-1185">Reference proteome</keyword>
<dbReference type="Pfam" id="PF16656">
    <property type="entry name" value="Pur_ac_phosph_N"/>
    <property type="match status" value="1"/>
</dbReference>
<evidence type="ECO:0000259" key="4">
    <source>
        <dbReference type="Pfam" id="PF16656"/>
    </source>
</evidence>
<feature type="transmembrane region" description="Helical" evidence="2">
    <location>
        <begin position="57"/>
        <end position="76"/>
    </location>
</feature>
<keyword evidence="2" id="KW-0472">Membrane</keyword>
<dbReference type="SUPFAM" id="SSF49363">
    <property type="entry name" value="Purple acid phosphatase, N-terminal domain"/>
    <property type="match status" value="1"/>
</dbReference>
<dbReference type="PANTHER" id="PTHR22953:SF153">
    <property type="entry name" value="PURPLE ACID PHOSPHATASE"/>
    <property type="match status" value="1"/>
</dbReference>
<evidence type="ECO:0000313" key="5">
    <source>
        <dbReference type="EMBL" id="UYP46576.1"/>
    </source>
</evidence>
<gene>
    <name evidence="5" type="ORF">NEF87_002861</name>
</gene>
<dbReference type="Pfam" id="PF00149">
    <property type="entry name" value="Metallophos"/>
    <property type="match status" value="1"/>
</dbReference>
<feature type="domain" description="Purple acid phosphatase N-terminal" evidence="4">
    <location>
        <begin position="133"/>
        <end position="214"/>
    </location>
</feature>
<dbReference type="InterPro" id="IPR008963">
    <property type="entry name" value="Purple_acid_Pase-like_N"/>
</dbReference>
<dbReference type="Gene3D" id="2.60.40.380">
    <property type="entry name" value="Purple acid phosphatase-like, N-terminal"/>
    <property type="match status" value="1"/>
</dbReference>
<dbReference type="PANTHER" id="PTHR22953">
    <property type="entry name" value="ACID PHOSPHATASE RELATED"/>
    <property type="match status" value="1"/>
</dbReference>
<dbReference type="Proteomes" id="UP001208689">
    <property type="component" value="Chromosome"/>
</dbReference>
<dbReference type="EMBL" id="CP104013">
    <property type="protein sequence ID" value="UYP46576.1"/>
    <property type="molecule type" value="Genomic_DNA"/>
</dbReference>
<evidence type="ECO:0000259" key="3">
    <source>
        <dbReference type="Pfam" id="PF00149"/>
    </source>
</evidence>
<dbReference type="InterPro" id="IPR029052">
    <property type="entry name" value="Metallo-depent_PP-like"/>
</dbReference>
<sequence>MKNLTLKKKKSRVYISMALSFLFLALILLAILIPVIFFEYVRNNVLTYFFFGLEWRISTILLFLFLFCLGIGLVGFKTSIKGINSPKFETKMKIPSTPFVCVGLLLILGIASTSYYVPSLGANSGLSQKYGPYLGFHGDNEMIIAWDSSLSEPALLVYGTEPEHLDLDQESTVEPWSLNDKNFHHYVILTNLTPNSEYLYKIPLFNKEIYHFKTAPLPDSGEPTVFTIVGDIQGGFAGEREMVSQMVQDPDGMDFTCIAGDLVNGDDVPAHWATIFHSKGYGRISASVPWMNVPGNHEQSCENENCGFRENYKLFFQYKYPSNKVSLPNTPDYGLYYSYNYSNVHMVALDNFDNNSYSQVNNYPQGSFLTTAQLEWLDQDLTRNTDMWKFVYMHVPMYSTGDYGSNRILIDQLEPIFEKHHVDAVFYGHDHHFESFYVNRSSTNGTYHFVVGTGGAGTDDLTDRTELGDRAWTGKFLNVSEGEYDTTQMYGSEYQLFGEMTYCYMKVKVVGTIATFSAIRSSDGSSIVEFVISK</sequence>
<evidence type="ECO:0000313" key="6">
    <source>
        <dbReference type="Proteomes" id="UP001208689"/>
    </source>
</evidence>
<organism evidence="5 6">
    <name type="scientific">Candidatus Lokiarchaeum ossiferum</name>
    <dbReference type="NCBI Taxonomy" id="2951803"/>
    <lineage>
        <taxon>Archaea</taxon>
        <taxon>Promethearchaeati</taxon>
        <taxon>Promethearchaeota</taxon>
        <taxon>Promethearchaeia</taxon>
        <taxon>Promethearchaeales</taxon>
        <taxon>Promethearchaeaceae</taxon>
        <taxon>Candidatus Lokiarchaeum</taxon>
    </lineage>
</organism>
<feature type="transmembrane region" description="Helical" evidence="2">
    <location>
        <begin position="12"/>
        <end position="37"/>
    </location>
</feature>
<dbReference type="Gene3D" id="3.60.21.10">
    <property type="match status" value="1"/>
</dbReference>
<evidence type="ECO:0000256" key="2">
    <source>
        <dbReference type="SAM" id="Phobius"/>
    </source>
</evidence>
<dbReference type="InterPro" id="IPR039331">
    <property type="entry name" value="PAPs-like"/>
</dbReference>
<keyword evidence="2" id="KW-0812">Transmembrane</keyword>
<keyword evidence="2" id="KW-1133">Transmembrane helix</keyword>
<feature type="domain" description="Calcineurin-like phosphoesterase" evidence="3">
    <location>
        <begin position="226"/>
        <end position="432"/>
    </location>
</feature>